<evidence type="ECO:0000256" key="3">
    <source>
        <dbReference type="ARBA" id="ARBA00022490"/>
    </source>
</evidence>
<dbReference type="InterPro" id="IPR026201">
    <property type="entry name" value="Cep290"/>
</dbReference>
<dbReference type="GO" id="GO:1905515">
    <property type="term" value="P:non-motile cilium assembly"/>
    <property type="evidence" value="ECO:0007669"/>
    <property type="project" value="TreeGrafter"/>
</dbReference>
<reference evidence="10" key="2">
    <citation type="submission" date="2022-06" db="UniProtKB">
        <authorList>
            <consortium name="EnsemblMetazoa"/>
        </authorList>
    </citation>
    <scope>IDENTIFICATION</scope>
    <source>
        <strain evidence="10">p50T (Dazao)</strain>
    </source>
</reference>
<feature type="coiled-coil region" evidence="8">
    <location>
        <begin position="954"/>
        <end position="1039"/>
    </location>
</feature>
<dbReference type="RefSeq" id="XP_012544048.3">
    <property type="nucleotide sequence ID" value="XM_012688594.4"/>
</dbReference>
<evidence type="ECO:0000256" key="4">
    <source>
        <dbReference type="ARBA" id="ARBA00022794"/>
    </source>
</evidence>
<reference evidence="11" key="1">
    <citation type="journal article" date="2008" name="Insect Biochem. Mol. Biol.">
        <title>The genome of a lepidopteran model insect, the silkworm Bombyx mori.</title>
        <authorList>
            <consortium name="International Silkworm Genome Consortium"/>
        </authorList>
    </citation>
    <scope>NUCLEOTIDE SEQUENCE [LARGE SCALE GENOMIC DNA]</scope>
    <source>
        <strain evidence="11">p50T</strain>
    </source>
</reference>
<evidence type="ECO:0000256" key="5">
    <source>
        <dbReference type="ARBA" id="ARBA00023054"/>
    </source>
</evidence>
<evidence type="ECO:0000256" key="1">
    <source>
        <dbReference type="ARBA" id="ARBA00004120"/>
    </source>
</evidence>
<name>A0A8R2C4Y3_BOMMO</name>
<evidence type="ECO:0000313" key="10">
    <source>
        <dbReference type="EnsemblMetazoa" id="XP_012544048.3"/>
    </source>
</evidence>
<organism evidence="10 11">
    <name type="scientific">Bombyx mori</name>
    <name type="common">Silk moth</name>
    <dbReference type="NCBI Taxonomy" id="7091"/>
    <lineage>
        <taxon>Eukaryota</taxon>
        <taxon>Metazoa</taxon>
        <taxon>Ecdysozoa</taxon>
        <taxon>Arthropoda</taxon>
        <taxon>Hexapoda</taxon>
        <taxon>Insecta</taxon>
        <taxon>Pterygota</taxon>
        <taxon>Neoptera</taxon>
        <taxon>Endopterygota</taxon>
        <taxon>Lepidoptera</taxon>
        <taxon>Glossata</taxon>
        <taxon>Ditrysia</taxon>
        <taxon>Bombycoidea</taxon>
        <taxon>Bombycidae</taxon>
        <taxon>Bombycinae</taxon>
        <taxon>Bombyx</taxon>
    </lineage>
</organism>
<dbReference type="PANTHER" id="PTHR18879:SF20">
    <property type="entry name" value="CENTROSOMAL PROTEIN OF 290 KDA"/>
    <property type="match status" value="1"/>
</dbReference>
<accession>A0A8R2C4Y3</accession>
<feature type="coiled-coil region" evidence="8">
    <location>
        <begin position="1728"/>
        <end position="1769"/>
    </location>
</feature>
<proteinExistence type="predicted"/>
<evidence type="ECO:0000256" key="6">
    <source>
        <dbReference type="ARBA" id="ARBA00023212"/>
    </source>
</evidence>
<comment type="subcellular location">
    <subcellularLocation>
        <location evidence="1">Cytoplasm</location>
        <location evidence="1">Cytoskeleton</location>
        <location evidence="1">Cilium basal body</location>
    </subcellularLocation>
    <subcellularLocation>
        <location evidence="2">Cytoplasm</location>
        <location evidence="2">Cytoskeleton</location>
        <location evidence="2">Microtubule organizing center</location>
        <location evidence="2">Centrosome</location>
    </subcellularLocation>
</comment>
<feature type="coiled-coil region" evidence="8">
    <location>
        <begin position="1081"/>
        <end position="1108"/>
    </location>
</feature>
<feature type="coiled-coil region" evidence="8">
    <location>
        <begin position="1418"/>
        <end position="1635"/>
    </location>
</feature>
<dbReference type="GO" id="GO:0034451">
    <property type="term" value="C:centriolar satellite"/>
    <property type="evidence" value="ECO:0007669"/>
    <property type="project" value="TreeGrafter"/>
</dbReference>
<dbReference type="GeneID" id="101736262"/>
<keyword evidence="4" id="KW-0970">Cilium biogenesis/degradation</keyword>
<evidence type="ECO:0000256" key="9">
    <source>
        <dbReference type="SAM" id="MobiDB-lite"/>
    </source>
</evidence>
<dbReference type="Proteomes" id="UP000005204">
    <property type="component" value="Unassembled WGS sequence"/>
</dbReference>
<evidence type="ECO:0000256" key="7">
    <source>
        <dbReference type="ARBA" id="ARBA00023273"/>
    </source>
</evidence>
<dbReference type="EnsemblMetazoa" id="XM_012688594.3">
    <property type="protein sequence ID" value="XP_012544048.3"/>
    <property type="gene ID" value="LOC101736262"/>
</dbReference>
<dbReference type="PANTHER" id="PTHR18879">
    <property type="entry name" value="CENTROSOMAL PROTEIN OF 290 KDA"/>
    <property type="match status" value="1"/>
</dbReference>
<protein>
    <recommendedName>
        <fullName evidence="12">Centrosomal protein of 290 kDa</fullName>
    </recommendedName>
</protein>
<feature type="coiled-coil region" evidence="8">
    <location>
        <begin position="437"/>
        <end position="509"/>
    </location>
</feature>
<feature type="coiled-coil region" evidence="8">
    <location>
        <begin position="98"/>
        <end position="222"/>
    </location>
</feature>
<keyword evidence="3" id="KW-0963">Cytoplasm</keyword>
<dbReference type="GO" id="GO:0097711">
    <property type="term" value="P:ciliary basal body-plasma membrane docking"/>
    <property type="evidence" value="ECO:0007669"/>
    <property type="project" value="TreeGrafter"/>
</dbReference>
<feature type="coiled-coil region" evidence="8">
    <location>
        <begin position="820"/>
        <end position="847"/>
    </location>
</feature>
<dbReference type="GO" id="GO:1905349">
    <property type="term" value="P:ciliary transition zone assembly"/>
    <property type="evidence" value="ECO:0007669"/>
    <property type="project" value="TreeGrafter"/>
</dbReference>
<keyword evidence="6" id="KW-0206">Cytoskeleton</keyword>
<keyword evidence="11" id="KW-1185">Reference proteome</keyword>
<dbReference type="KEGG" id="bmor:101736262"/>
<feature type="coiled-coil region" evidence="8">
    <location>
        <begin position="1150"/>
        <end position="1177"/>
    </location>
</feature>
<keyword evidence="7" id="KW-0966">Cell projection</keyword>
<evidence type="ECO:0000256" key="8">
    <source>
        <dbReference type="SAM" id="Coils"/>
    </source>
</evidence>
<feature type="coiled-coil region" evidence="8">
    <location>
        <begin position="1223"/>
        <end position="1250"/>
    </location>
</feature>
<feature type="region of interest" description="Disordered" evidence="9">
    <location>
        <begin position="2038"/>
        <end position="2062"/>
    </location>
</feature>
<sequence>MAEMDWRKILTYTQKELQNADKDSICEGLSWMDIDDIDISFSDLKILFRLTQDVLKYKIEQVKDILGEQATTKRKKGKIKKYYQDSPTKIKNKDLQTINNQEEVIKTNREILEKLEKEIKDLESLKNSKELEQKNVVNDNESSVCTLSEMNTAMQLENEIAIKNKHIKKLLADVKVLEEDNLTFKGKVSILKDKLIEATQIIDNLTEQLLSMKNETARLKEILGKSEQIKSQQSAEIEVLKQNSERDAYSHKCTIPEEIKLKIKHWKDMARSKKIELDMIALENVKLKEQLSKTYQLPPTHDEGRSSREFEIKIKELQEKLHEATNEIERSAIIINTLKAEIRQLKSVIEETPDPVSEVRNESDDGKQRAIIRRLRKKNIDLIASLHGADEVLIAREKELSEVTAQLQLIQSEEGVSVLIEGLKNKKNQLKIKDEGIKSLVQEVNTLHQLVTDLQLENETLRQKYNIPFDERVCTKGILKKYRDMELLNAKMKNELKHVENKIIDLELNERCMSSKIIKLKKILTLQGYNVDDAYLNAEDDEYNEEILSGAKESLAIDQSINLVQHVKSSNETENIQAIIDENEGLRKALQELLDFLKDNSSTSSGVLALQCPSLESILQKMGIRHAAGWFSPHMSTFMELEAARGGKEALLLALHEARKETFNLMKNLSHQSKINEDLQKKVNELESQSVQNFDLEDNLFEFGSWVTEEEINSVDFYDKEQLQDSVHIKSQLMYENTLKKVLKHFHDQFKVLYDKMNSLAIEHIDKNNHWLIQEERYKAEIENLKIRLQQNEDEDFSNASPGLLPTSNTSMLERRCSYLEDSYKDIRNINENLRNENIECKREKTLVVSENEIKTQKLLLLICDITDKLRSSIALDLFWDQNRLLNEVTLKYRKIAENTFKDKNKTMDMLKCLEESKSEIINYVQKQLCENVGDADRRQILNEVEQLAIEKQLRQSITELEKREKEINLLESKYMELNQLQAGLIDDSLRSVNTEEINFMKSQISNLSAERKILKEQYQSTKDQLEVTILQLQEFQQRQMCKEIEVNILRHQILDLQSTGNNKAVVARLSSELLVTHLQASEYNRKIQELTTALNKEKEMRADIEDILSTRQKVFDLYTRRYDSKFKHIHTVLNIMRLQYQGSLPLTSIENFVSKLEDLSRKNHAINQQLTEVDELRTSLVTKHAVFDQILDVSKDKCLLQEDDCPHKLKSFIMDATHAREMDNMKKKIKISEQVREELLSQCTNLEKTLAYINQGYEKYTSVELKHKLKEVQNDEAINLEDLVSDEEPDSRSSRIAKSQILKPTTHTKATVTDINNEHLQENLFGSPAKKLPVTQLKPKVANVFVQTDQLTLCKSEKNIQTEEDALIIDMKYSIESARNDIKIKMRELDEALLVAKKRTEEMLIMESEKIDIQSKIKNLHHTIKEKDNLNNQLQKTLSELRKQVEVSQNLQIEEIDKIKHLENEETKKLLSALKELENDKNKIIEEYKQLLYNEREEYTKAMKELQVKLFELQTKLDRKGSDSGASNTETLKEFVNKYTMKIALLEDECFRLKRELEECKADKTIYQNEIERWKDLASERLIKMEQLNSQLEERHSQEVESYKAENQHWLSQLNDTQKEHNELRSRLTEQKALYLKQLADKDAHIENLRTVVHGLKTQIMNMQTMLAVNDPSFDLSAIVEIEETSDVMSQTGSDRLEIKFDSTTDIHEEMVKIPGSSTTIWQETIIERLRREKQLAGKQNAILRRQIKALAARERRARLDAQNLKNQVFRISTSGNKVATAETAALHNKIGSLQAQLTSARRDTQTNVALWDKWKRAQQLSERWQAKYEEKCQEIKKVESNLALTKSAVVRLEKEKRVLFARLNELKYNTDLAVEKQEEEPLEKSHKNMADNCTSYTHGVSNVPLLSTQSLMDRIQAQQRRIAALELSEKGNEHLVSEYEKALAEITSLKGQVLKLESTLLESQIKIPLKTCNDEKPELEYWKSYCEMLKEENVQLNLRVNSLETIPTTGHQHRIADLEQTVLTLRGLVGKLQAKQKSAGAVKRTESRPSSGKSASEKNRTQLESYRVEIANLKRSIQDKDLLLERSKEMLKIAAEREDELLRENLLLRRRIDDLIAPKEGFLSA</sequence>
<feature type="coiled-coil region" evidence="8">
    <location>
        <begin position="1934"/>
        <end position="1961"/>
    </location>
</feature>
<evidence type="ECO:0008006" key="12">
    <source>
        <dbReference type="Google" id="ProtNLM"/>
    </source>
</evidence>
<evidence type="ECO:0000313" key="11">
    <source>
        <dbReference type="Proteomes" id="UP000005204"/>
    </source>
</evidence>
<evidence type="ECO:0000256" key="2">
    <source>
        <dbReference type="ARBA" id="ARBA00004300"/>
    </source>
</evidence>
<keyword evidence="5 8" id="KW-0175">Coiled coil</keyword>
<feature type="coiled-coil region" evidence="8">
    <location>
        <begin position="1823"/>
        <end position="1871"/>
    </location>
</feature>
<feature type="coiled-coil region" evidence="8">
    <location>
        <begin position="307"/>
        <end position="341"/>
    </location>
</feature>
<dbReference type="GO" id="GO:0035869">
    <property type="term" value="C:ciliary transition zone"/>
    <property type="evidence" value="ECO:0007669"/>
    <property type="project" value="TreeGrafter"/>
</dbReference>